<dbReference type="Pfam" id="PF04403">
    <property type="entry name" value="PqiA"/>
    <property type="match status" value="2"/>
</dbReference>
<dbReference type="Proteomes" id="UP000019918">
    <property type="component" value="Unassembled WGS sequence"/>
</dbReference>
<keyword evidence="6 7" id="KW-0472">Membrane</keyword>
<keyword evidence="2" id="KW-1003">Cell membrane</keyword>
<keyword evidence="5 7" id="KW-1133">Transmembrane helix</keyword>
<evidence type="ECO:0000256" key="4">
    <source>
        <dbReference type="ARBA" id="ARBA00022692"/>
    </source>
</evidence>
<evidence type="ECO:0000256" key="2">
    <source>
        <dbReference type="ARBA" id="ARBA00022475"/>
    </source>
</evidence>
<evidence type="ECO:0008006" key="10">
    <source>
        <dbReference type="Google" id="ProtNLM"/>
    </source>
</evidence>
<keyword evidence="4 7" id="KW-0812">Transmembrane</keyword>
<sequence length="411" mass="45377">MNSFPELAICPCCSHLHRRESLTCGEHASCLRCAKTLFASAPRYSRRLALMLSAVFALPVATFLPLITVGLQGNTRPVTLVNMVVSLVQSHQWLLATIVMLIFVLFPAVQLVLYSWLCHFASRARHAPGHRTALQILHWLNPWCMSDVCLLGLLIAGYKMVEFIQLSIGPGFWALVWVALLCRSISRHDLAGLWSINSTPTPPGRKPTEASATRLTGCRHCGLVCEADRRTKFTTRCPRCHTRLSLNTVDNLSRTTALLVAAIICYFPANLLPVMQTTLLGNSSEKTILSGIVAFRDSGAIAIAAIIFIASVVIPVMKFLAIGLLIITCHLRSQWAASKRTQLYRLTEAIGYLSLLDVIVVVIMSCAMQFAPSVTVEPRSGILFFALSVILTMLSALSFDPRLIWSRNHHE</sequence>
<gene>
    <name evidence="8" type="ORF">BG55_02125</name>
</gene>
<evidence type="ECO:0000256" key="5">
    <source>
        <dbReference type="ARBA" id="ARBA00022989"/>
    </source>
</evidence>
<feature type="transmembrane region" description="Helical" evidence="7">
    <location>
        <begin position="257"/>
        <end position="280"/>
    </location>
</feature>
<evidence type="ECO:0000256" key="7">
    <source>
        <dbReference type="SAM" id="Phobius"/>
    </source>
</evidence>
<reference evidence="8 9" key="1">
    <citation type="submission" date="2014-02" db="EMBL/GenBank/DDBJ databases">
        <title>Draft genome of Erwinia mallotivora strain BT-MARDI, a papaya dieback pathogen.</title>
        <authorList>
            <person name="Redzuan R."/>
            <person name="Abu Bakar N."/>
            <person name="Badrun R."/>
            <person name="Mohd Raih M.F."/>
            <person name="Rozano L."/>
            <person name="Mat Amin N."/>
        </authorList>
    </citation>
    <scope>NUCLEOTIDE SEQUENCE [LARGE SCALE GENOMIC DNA]</scope>
    <source>
        <strain evidence="8 9">BT-MARDI</strain>
    </source>
</reference>
<name>A0A014M5N8_9GAMM</name>
<feature type="transmembrane region" description="Helical" evidence="7">
    <location>
        <begin position="300"/>
        <end position="328"/>
    </location>
</feature>
<evidence type="ECO:0000256" key="6">
    <source>
        <dbReference type="ARBA" id="ARBA00023136"/>
    </source>
</evidence>
<evidence type="ECO:0000256" key="3">
    <source>
        <dbReference type="ARBA" id="ARBA00022519"/>
    </source>
</evidence>
<comment type="subcellular location">
    <subcellularLocation>
        <location evidence="1">Cell inner membrane</location>
    </subcellularLocation>
</comment>
<dbReference type="InterPro" id="IPR051800">
    <property type="entry name" value="PqiA-PqiB_transport"/>
</dbReference>
<dbReference type="PATRIC" id="fig|69222.5.peg.458"/>
<dbReference type="InterPro" id="IPR007498">
    <property type="entry name" value="PqiA-like"/>
</dbReference>
<feature type="transmembrane region" description="Helical" evidence="7">
    <location>
        <begin position="93"/>
        <end position="116"/>
    </location>
</feature>
<feature type="transmembrane region" description="Helical" evidence="7">
    <location>
        <begin position="136"/>
        <end position="157"/>
    </location>
</feature>
<dbReference type="EMBL" id="JFHN01000018">
    <property type="protein sequence ID" value="EXU77131.1"/>
    <property type="molecule type" value="Genomic_DNA"/>
</dbReference>
<protein>
    <recommendedName>
        <fullName evidence="10">Paraquat-inducible protein A</fullName>
    </recommendedName>
</protein>
<feature type="transmembrane region" description="Helical" evidence="7">
    <location>
        <begin position="349"/>
        <end position="370"/>
    </location>
</feature>
<dbReference type="OrthoDB" id="9800207at2"/>
<organism evidence="8 9">
    <name type="scientific">Erwinia mallotivora</name>
    <dbReference type="NCBI Taxonomy" id="69222"/>
    <lineage>
        <taxon>Bacteria</taxon>
        <taxon>Pseudomonadati</taxon>
        <taxon>Pseudomonadota</taxon>
        <taxon>Gammaproteobacteria</taxon>
        <taxon>Enterobacterales</taxon>
        <taxon>Erwiniaceae</taxon>
        <taxon>Erwinia</taxon>
    </lineage>
</organism>
<dbReference type="RefSeq" id="WP_034933844.1">
    <property type="nucleotide sequence ID" value="NZ_JFHN01000018.1"/>
</dbReference>
<evidence type="ECO:0000313" key="8">
    <source>
        <dbReference type="EMBL" id="EXU77131.1"/>
    </source>
</evidence>
<dbReference type="PANTHER" id="PTHR30462:SF3">
    <property type="entry name" value="INTERMEMBRANE TRANSPORT PROTEIN PQIA"/>
    <property type="match status" value="1"/>
</dbReference>
<comment type="caution">
    <text evidence="8">The sequence shown here is derived from an EMBL/GenBank/DDBJ whole genome shotgun (WGS) entry which is preliminary data.</text>
</comment>
<dbReference type="AlphaFoldDB" id="A0A014M5N8"/>
<accession>A0A014M5N8</accession>
<keyword evidence="3" id="KW-0997">Cell inner membrane</keyword>
<evidence type="ECO:0000256" key="1">
    <source>
        <dbReference type="ARBA" id="ARBA00004533"/>
    </source>
</evidence>
<dbReference type="PANTHER" id="PTHR30462">
    <property type="entry name" value="INTERMEMBRANE TRANSPORT PROTEIN PQIB-RELATED"/>
    <property type="match status" value="1"/>
</dbReference>
<keyword evidence="9" id="KW-1185">Reference proteome</keyword>
<feature type="transmembrane region" description="Helical" evidence="7">
    <location>
        <begin position="48"/>
        <end position="73"/>
    </location>
</feature>
<proteinExistence type="predicted"/>
<dbReference type="GO" id="GO:0005886">
    <property type="term" value="C:plasma membrane"/>
    <property type="evidence" value="ECO:0007669"/>
    <property type="project" value="UniProtKB-SubCell"/>
</dbReference>
<evidence type="ECO:0000313" key="9">
    <source>
        <dbReference type="Proteomes" id="UP000019918"/>
    </source>
</evidence>
<feature type="transmembrane region" description="Helical" evidence="7">
    <location>
        <begin position="382"/>
        <end position="399"/>
    </location>
</feature>
<feature type="transmembrane region" description="Helical" evidence="7">
    <location>
        <begin position="163"/>
        <end position="182"/>
    </location>
</feature>
<dbReference type="STRING" id="69222.BG55_02125"/>